<keyword evidence="5" id="KW-0539">Nucleus</keyword>
<accession>A0A671SLI6</accession>
<dbReference type="SMART" id="SM00320">
    <property type="entry name" value="WD40"/>
    <property type="match status" value="10"/>
</dbReference>
<feature type="repeat" description="WD" evidence="6">
    <location>
        <begin position="404"/>
        <end position="437"/>
    </location>
</feature>
<evidence type="ECO:0000256" key="6">
    <source>
        <dbReference type="PROSITE-ProRule" id="PRU00221"/>
    </source>
</evidence>
<keyword evidence="9" id="KW-1185">Reference proteome</keyword>
<evidence type="ECO:0000256" key="2">
    <source>
        <dbReference type="ARBA" id="ARBA00010226"/>
    </source>
</evidence>
<dbReference type="InterPro" id="IPR036322">
    <property type="entry name" value="WD40_repeat_dom_sf"/>
</dbReference>
<proteinExistence type="inferred from homology"/>
<keyword evidence="4" id="KW-0677">Repeat</keyword>
<dbReference type="Ensembl" id="ENSSANT00000102535.1">
    <property type="protein sequence ID" value="ENSSANP00000096534.1"/>
    <property type="gene ID" value="ENSSANG00000047563.1"/>
</dbReference>
<dbReference type="InterPro" id="IPR001680">
    <property type="entry name" value="WD40_rpt"/>
</dbReference>
<dbReference type="FunFam" id="2.130.10.10:FF:000541">
    <property type="entry name" value="PWP2, small subunit processome component"/>
    <property type="match status" value="1"/>
</dbReference>
<evidence type="ECO:0000256" key="4">
    <source>
        <dbReference type="ARBA" id="ARBA00022737"/>
    </source>
</evidence>
<reference evidence="8" key="2">
    <citation type="submission" date="2025-09" db="UniProtKB">
        <authorList>
            <consortium name="Ensembl"/>
        </authorList>
    </citation>
    <scope>IDENTIFICATION</scope>
</reference>
<dbReference type="Pfam" id="PF00400">
    <property type="entry name" value="WD40"/>
    <property type="match status" value="2"/>
</dbReference>
<name>A0A671SLI6_9TELE</name>
<gene>
    <name evidence="8" type="primary">LOC107700106</name>
</gene>
<keyword evidence="3 6" id="KW-0853">WD repeat</keyword>
<dbReference type="PANTHER" id="PTHR19858">
    <property type="entry name" value="WD40 REPEAT PROTEIN"/>
    <property type="match status" value="1"/>
</dbReference>
<feature type="repeat" description="WD" evidence="6">
    <location>
        <begin position="455"/>
        <end position="487"/>
    </location>
</feature>
<evidence type="ECO:0000256" key="1">
    <source>
        <dbReference type="ARBA" id="ARBA00004604"/>
    </source>
</evidence>
<dbReference type="InterPro" id="IPR015943">
    <property type="entry name" value="WD40/YVTN_repeat-like_dom_sf"/>
</dbReference>
<dbReference type="AlphaFoldDB" id="A0A671SLI6"/>
<sequence>MKFAYKFSNLLGAFYRHGNLCFSKDGNSVISPVGNRISVFDLKNNKSETLPVSTTKNISCLGINPDGNLAILIDEDGAAVLVSLVTRAVLHHHHFHSPVHSVSFSPDGKKFVITKENVALMYHAPGRNREFNGFALDKSYYGPFDETTCIDWTDDSKCFAVGSKDMTTWIFGAERWANLIYYSLGGHKDIIVGCFFEKDSLDMYTVSQEGTLCVWESDTELEGLRKGNNDDDDVEEIIGEDGETRGDVIKGSTDTPKQVEGIKNVRYSQRSKHYFNKAGDFNKLTAAAFHKKTRILVTGFASGAFHLHELPEFDLIHSLRAQQCAVLYCNALFVSRVKGLGQLLVWEWQSESYVFKQQGHFNNMNSLAYSPDGQYLVTGGDDGKVSLLPLGFLWNTNNGLCFVLSGHEGPVSNLCFSPVQSVLASVSWDKTVRLWDMLDSWETKETLRLTSDGLAVTYRPDGQELAVASLDGEITFWNPQTGGQAGSIAGRHDLQMGRKETEKITAKQSAKGKSFTSLCYSADGESILAGGQSKFVCIYNIKEHVLMKKFEISCNLSLDAMEEFLDRRKMTEFGSLSLVDEGTGDGDGVELSLPGVKRGDMSSRRFKPEIRVGSLCFSPTGRSWATASTEGLLIYSLDASLVFDPYDLDMDVTPASIRQQVKKKEWASAILLSFRLNEMALKREVLEAVPYDQITVVCSSLPDVYVDKLLNFVASTLEKSNHLQFYLSWAQCLLTLHGQKLKNRSGAVLPTVQQLLKSIQRHSDDLSKLCDWNIYNIRYAAALSKQRGMKRTAAESLSDEEEEEEELLQKADFCFIIEKMLI</sequence>
<reference evidence="8" key="1">
    <citation type="submission" date="2025-08" db="UniProtKB">
        <authorList>
            <consortium name="Ensembl"/>
        </authorList>
    </citation>
    <scope>IDENTIFICATION</scope>
</reference>
<dbReference type="PROSITE" id="PS50294">
    <property type="entry name" value="WD_REPEATS_REGION"/>
    <property type="match status" value="2"/>
</dbReference>
<evidence type="ECO:0000256" key="3">
    <source>
        <dbReference type="ARBA" id="ARBA00022574"/>
    </source>
</evidence>
<protein>
    <submittedName>
        <fullName evidence="8">Periodic tryptophan protein 2 homolog</fullName>
    </submittedName>
</protein>
<evidence type="ECO:0000259" key="7">
    <source>
        <dbReference type="Pfam" id="PF04003"/>
    </source>
</evidence>
<dbReference type="Pfam" id="PF04003">
    <property type="entry name" value="Utp12"/>
    <property type="match status" value="1"/>
</dbReference>
<dbReference type="GO" id="GO:0000028">
    <property type="term" value="P:ribosomal small subunit assembly"/>
    <property type="evidence" value="ECO:0007669"/>
    <property type="project" value="TreeGrafter"/>
</dbReference>
<dbReference type="InterPro" id="IPR027145">
    <property type="entry name" value="PWP2"/>
</dbReference>
<dbReference type="PANTHER" id="PTHR19858:SF0">
    <property type="entry name" value="PERIODIC TRYPTOPHAN PROTEIN 2 HOMOLOG"/>
    <property type="match status" value="1"/>
</dbReference>
<dbReference type="InterPro" id="IPR019775">
    <property type="entry name" value="WD40_repeat_CS"/>
</dbReference>
<dbReference type="PROSITE" id="PS00678">
    <property type="entry name" value="WD_REPEATS_1"/>
    <property type="match status" value="1"/>
</dbReference>
<feature type="domain" description="Small-subunit processome Utp12" evidence="7">
    <location>
        <begin position="677"/>
        <end position="780"/>
    </location>
</feature>
<dbReference type="InterPro" id="IPR007148">
    <property type="entry name" value="SSU_processome_Utp12"/>
</dbReference>
<organism evidence="8 9">
    <name type="scientific">Sinocyclocheilus anshuiensis</name>
    <dbReference type="NCBI Taxonomy" id="1608454"/>
    <lineage>
        <taxon>Eukaryota</taxon>
        <taxon>Metazoa</taxon>
        <taxon>Chordata</taxon>
        <taxon>Craniata</taxon>
        <taxon>Vertebrata</taxon>
        <taxon>Euteleostomi</taxon>
        <taxon>Actinopterygii</taxon>
        <taxon>Neopterygii</taxon>
        <taxon>Teleostei</taxon>
        <taxon>Ostariophysi</taxon>
        <taxon>Cypriniformes</taxon>
        <taxon>Cyprinidae</taxon>
        <taxon>Cyprininae</taxon>
        <taxon>Sinocyclocheilus</taxon>
    </lineage>
</organism>
<evidence type="ECO:0000313" key="9">
    <source>
        <dbReference type="Proteomes" id="UP000472260"/>
    </source>
</evidence>
<dbReference type="GO" id="GO:0034388">
    <property type="term" value="C:Pwp2p-containing subcomplex of 90S preribosome"/>
    <property type="evidence" value="ECO:0007669"/>
    <property type="project" value="TreeGrafter"/>
</dbReference>
<dbReference type="Proteomes" id="UP000472260">
    <property type="component" value="Unassembled WGS sequence"/>
</dbReference>
<feature type="repeat" description="WD" evidence="6">
    <location>
        <begin position="357"/>
        <end position="387"/>
    </location>
</feature>
<dbReference type="PROSITE" id="PS50082">
    <property type="entry name" value="WD_REPEATS_2"/>
    <property type="match status" value="3"/>
</dbReference>
<dbReference type="SUPFAM" id="SSF50998">
    <property type="entry name" value="Quinoprotein alcohol dehydrogenase-like"/>
    <property type="match status" value="1"/>
</dbReference>
<comment type="subcellular location">
    <subcellularLocation>
        <location evidence="1">Nucleus</location>
        <location evidence="1">Nucleolus</location>
    </subcellularLocation>
</comment>
<evidence type="ECO:0000313" key="8">
    <source>
        <dbReference type="Ensembl" id="ENSSANP00000096534.1"/>
    </source>
</evidence>
<dbReference type="Gene3D" id="2.130.10.10">
    <property type="entry name" value="YVTN repeat-like/Quinoprotein amine dehydrogenase"/>
    <property type="match status" value="4"/>
</dbReference>
<dbReference type="SUPFAM" id="SSF50978">
    <property type="entry name" value="WD40 repeat-like"/>
    <property type="match status" value="1"/>
</dbReference>
<dbReference type="GO" id="GO:0032040">
    <property type="term" value="C:small-subunit processome"/>
    <property type="evidence" value="ECO:0007669"/>
    <property type="project" value="TreeGrafter"/>
</dbReference>
<dbReference type="FunFam" id="2.130.10.10:FF:001231">
    <property type="entry name" value="PWP2, small subunit processome component"/>
    <property type="match status" value="1"/>
</dbReference>
<dbReference type="GO" id="GO:0000462">
    <property type="term" value="P:maturation of SSU-rRNA from tricistronic rRNA transcript (SSU-rRNA, 5.8S rRNA, LSU-rRNA)"/>
    <property type="evidence" value="ECO:0007669"/>
    <property type="project" value="TreeGrafter"/>
</dbReference>
<comment type="similarity">
    <text evidence="2">Belongs to the WD repeat PWP2 family.</text>
</comment>
<dbReference type="InterPro" id="IPR011047">
    <property type="entry name" value="Quinoprotein_ADH-like_sf"/>
</dbReference>
<evidence type="ECO:0000256" key="5">
    <source>
        <dbReference type="ARBA" id="ARBA00023242"/>
    </source>
</evidence>